<sequence>VDSLLGARGNDAYETSRLNEFMGAWDGLKSKESQRILVLGATNRPFDLDDAVLRRMPKRIYVGLPDVENRSKILKVLLNKDNLASRFSFEQLAEATQGYSGSDLKNVCIAAAYRPVQEFLQQESKGEGVAARRPLYLNDFILSKAKVRASVAHNASSVMKLREWNEQYGEGEPETQT</sequence>
<keyword evidence="2 5" id="KW-0547">Nucleotide-binding</keyword>
<keyword evidence="9" id="KW-1185">Reference proteome</keyword>
<gene>
    <name evidence="8" type="ORF">C2S53_000809</name>
</gene>
<comment type="subcellular location">
    <subcellularLocation>
        <location evidence="1">Mitochondrion membrane</location>
        <topology evidence="1">Single-pass membrane protein</topology>
    </subcellularLocation>
</comment>
<dbReference type="Gene3D" id="3.40.50.300">
    <property type="entry name" value="P-loop containing nucleotide triphosphate hydrolases"/>
    <property type="match status" value="1"/>
</dbReference>
<evidence type="ECO:0000259" key="6">
    <source>
        <dbReference type="Pfam" id="PF00004"/>
    </source>
</evidence>
<dbReference type="AlphaFoldDB" id="A0AAD4IQ27"/>
<evidence type="ECO:0000313" key="8">
    <source>
        <dbReference type="EMBL" id="KAH6756719.1"/>
    </source>
</evidence>
<accession>A0AAD4IQ27</accession>
<dbReference type="Gene3D" id="1.10.8.60">
    <property type="match status" value="1"/>
</dbReference>
<dbReference type="InterPro" id="IPR041569">
    <property type="entry name" value="AAA_lid_3"/>
</dbReference>
<proteinExistence type="inferred from homology"/>
<dbReference type="GO" id="GO:0005741">
    <property type="term" value="C:mitochondrial outer membrane"/>
    <property type="evidence" value="ECO:0007669"/>
    <property type="project" value="TreeGrafter"/>
</dbReference>
<dbReference type="GO" id="GO:0016887">
    <property type="term" value="F:ATP hydrolysis activity"/>
    <property type="evidence" value="ECO:0007669"/>
    <property type="project" value="InterPro"/>
</dbReference>
<dbReference type="Pfam" id="PF17862">
    <property type="entry name" value="AAA_lid_3"/>
    <property type="match status" value="1"/>
</dbReference>
<dbReference type="InterPro" id="IPR003960">
    <property type="entry name" value="ATPase_AAA_CS"/>
</dbReference>
<dbReference type="PANTHER" id="PTHR45644">
    <property type="entry name" value="AAA ATPASE, PUTATIVE (AFU_ORTHOLOGUE AFUA_2G12920)-RELATED-RELATED"/>
    <property type="match status" value="1"/>
</dbReference>
<keyword evidence="4" id="KW-0496">Mitochondrion</keyword>
<dbReference type="PANTHER" id="PTHR45644:SF56">
    <property type="entry name" value="AAA ATPASE, PUTATIVE (AFU_ORTHOLOGUE AFUA_2G12920)-RELATED"/>
    <property type="match status" value="1"/>
</dbReference>
<feature type="domain" description="AAA ATPase AAA+ lid" evidence="7">
    <location>
        <begin position="87"/>
        <end position="122"/>
    </location>
</feature>
<keyword evidence="8" id="KW-0378">Hydrolase</keyword>
<evidence type="ECO:0000256" key="4">
    <source>
        <dbReference type="ARBA" id="ARBA00023128"/>
    </source>
</evidence>
<comment type="similarity">
    <text evidence="5">Belongs to the AAA ATPase family.</text>
</comment>
<dbReference type="SUPFAM" id="SSF52540">
    <property type="entry name" value="P-loop containing nucleoside triphosphate hydrolases"/>
    <property type="match status" value="1"/>
</dbReference>
<evidence type="ECO:0000256" key="3">
    <source>
        <dbReference type="ARBA" id="ARBA00022840"/>
    </source>
</evidence>
<dbReference type="EMBL" id="SDAM02029540">
    <property type="protein sequence ID" value="KAH6756719.1"/>
    <property type="molecule type" value="Genomic_DNA"/>
</dbReference>
<dbReference type="PROSITE" id="PS00674">
    <property type="entry name" value="AAA"/>
    <property type="match status" value="1"/>
</dbReference>
<feature type="domain" description="ATPase AAA-type core" evidence="6">
    <location>
        <begin position="1"/>
        <end position="64"/>
    </location>
</feature>
<dbReference type="InterPro" id="IPR051701">
    <property type="entry name" value="Mito_OM_Translocase_MSP1"/>
</dbReference>
<name>A0AAD4IQ27_PERFH</name>
<dbReference type="GO" id="GO:0005524">
    <property type="term" value="F:ATP binding"/>
    <property type="evidence" value="ECO:0007669"/>
    <property type="project" value="UniProtKB-KW"/>
</dbReference>
<feature type="non-terminal residue" evidence="8">
    <location>
        <position position="1"/>
    </location>
</feature>
<protein>
    <submittedName>
        <fullName evidence="8">P-loop containing nucleoside triphosphate hydrolases superfamily protein</fullName>
    </submittedName>
</protein>
<evidence type="ECO:0000256" key="1">
    <source>
        <dbReference type="ARBA" id="ARBA00004304"/>
    </source>
</evidence>
<comment type="caution">
    <text evidence="8">The sequence shown here is derived from an EMBL/GenBank/DDBJ whole genome shotgun (WGS) entry which is preliminary data.</text>
</comment>
<dbReference type="Proteomes" id="UP001190926">
    <property type="component" value="Unassembled WGS sequence"/>
</dbReference>
<evidence type="ECO:0000256" key="2">
    <source>
        <dbReference type="ARBA" id="ARBA00022741"/>
    </source>
</evidence>
<dbReference type="Pfam" id="PF00004">
    <property type="entry name" value="AAA"/>
    <property type="match status" value="1"/>
</dbReference>
<dbReference type="InterPro" id="IPR003959">
    <property type="entry name" value="ATPase_AAA_core"/>
</dbReference>
<reference evidence="8 9" key="1">
    <citation type="journal article" date="2021" name="Nat. Commun.">
        <title>Incipient diploidization of the medicinal plant Perilla within 10,000 years.</title>
        <authorList>
            <person name="Zhang Y."/>
            <person name="Shen Q."/>
            <person name="Leng L."/>
            <person name="Zhang D."/>
            <person name="Chen S."/>
            <person name="Shi Y."/>
            <person name="Ning Z."/>
            <person name="Chen S."/>
        </authorList>
    </citation>
    <scope>NUCLEOTIDE SEQUENCE [LARGE SCALE GENOMIC DNA]</scope>
    <source>
        <strain evidence="9">cv. PC099</strain>
    </source>
</reference>
<evidence type="ECO:0000259" key="7">
    <source>
        <dbReference type="Pfam" id="PF17862"/>
    </source>
</evidence>
<organism evidence="8 9">
    <name type="scientific">Perilla frutescens var. hirtella</name>
    <name type="common">Perilla citriodora</name>
    <name type="synonym">Perilla setoyensis</name>
    <dbReference type="NCBI Taxonomy" id="608512"/>
    <lineage>
        <taxon>Eukaryota</taxon>
        <taxon>Viridiplantae</taxon>
        <taxon>Streptophyta</taxon>
        <taxon>Embryophyta</taxon>
        <taxon>Tracheophyta</taxon>
        <taxon>Spermatophyta</taxon>
        <taxon>Magnoliopsida</taxon>
        <taxon>eudicotyledons</taxon>
        <taxon>Gunneridae</taxon>
        <taxon>Pentapetalae</taxon>
        <taxon>asterids</taxon>
        <taxon>lamiids</taxon>
        <taxon>Lamiales</taxon>
        <taxon>Lamiaceae</taxon>
        <taxon>Nepetoideae</taxon>
        <taxon>Elsholtzieae</taxon>
        <taxon>Perilla</taxon>
    </lineage>
</organism>
<keyword evidence="3 5" id="KW-0067">ATP-binding</keyword>
<evidence type="ECO:0000313" key="9">
    <source>
        <dbReference type="Proteomes" id="UP001190926"/>
    </source>
</evidence>
<dbReference type="InterPro" id="IPR027417">
    <property type="entry name" value="P-loop_NTPase"/>
</dbReference>
<evidence type="ECO:0000256" key="5">
    <source>
        <dbReference type="RuleBase" id="RU003651"/>
    </source>
</evidence>